<dbReference type="HAMAP" id="MF_00129">
    <property type="entry name" value="MnmG_GidA"/>
    <property type="match status" value="1"/>
</dbReference>
<evidence type="ECO:0000256" key="11">
    <source>
        <dbReference type="HAMAP-Rule" id="MF_00129"/>
    </source>
</evidence>
<dbReference type="InterPro" id="IPR036188">
    <property type="entry name" value="FAD/NAD-bd_sf"/>
</dbReference>
<dbReference type="Pfam" id="PF13932">
    <property type="entry name" value="SAM_GIDA_C"/>
    <property type="match status" value="1"/>
</dbReference>
<feature type="binding site" evidence="11">
    <location>
        <begin position="273"/>
        <end position="287"/>
    </location>
    <ligand>
        <name>NAD(+)</name>
        <dbReference type="ChEBI" id="CHEBI:57540"/>
    </ligand>
</feature>
<dbReference type="PROSITE" id="PS01280">
    <property type="entry name" value="GIDA_1"/>
    <property type="match status" value="1"/>
</dbReference>
<protein>
    <recommendedName>
        <fullName evidence="4 11">tRNA uridine 5-carboxymethylaminomethyl modification enzyme MnmG</fullName>
    </recommendedName>
    <alternativeName>
        <fullName evidence="10 11">Glucose-inhibited division protein A</fullName>
    </alternativeName>
</protein>
<dbReference type="InterPro" id="IPR040131">
    <property type="entry name" value="MnmG_N"/>
</dbReference>
<dbReference type="SUPFAM" id="SSF51905">
    <property type="entry name" value="FAD/NAD(P)-binding domain"/>
    <property type="match status" value="1"/>
</dbReference>
<dbReference type="Pfam" id="PF01134">
    <property type="entry name" value="GIDA"/>
    <property type="match status" value="1"/>
</dbReference>
<keyword evidence="11" id="KW-0963">Cytoplasm</keyword>
<evidence type="ECO:0000256" key="5">
    <source>
        <dbReference type="ARBA" id="ARBA00022630"/>
    </source>
</evidence>
<dbReference type="STRING" id="522772.Dacet_2875"/>
<dbReference type="InterPro" id="IPR044920">
    <property type="entry name" value="MnmG_C_subdom_sf"/>
</dbReference>
<evidence type="ECO:0000313" key="13">
    <source>
        <dbReference type="EMBL" id="ADD69625.1"/>
    </source>
</evidence>
<dbReference type="Gene3D" id="1.10.150.570">
    <property type="entry name" value="GidA associated domain, C-terminal subdomain"/>
    <property type="match status" value="1"/>
</dbReference>
<dbReference type="FunCoup" id="D4H6F1">
    <property type="interactions" value="521"/>
</dbReference>
<dbReference type="AlphaFoldDB" id="D4H6F1"/>
<dbReference type="InterPro" id="IPR049312">
    <property type="entry name" value="GIDA_C_N"/>
</dbReference>
<evidence type="ECO:0000256" key="7">
    <source>
        <dbReference type="ARBA" id="ARBA00022827"/>
    </source>
</evidence>
<feature type="binding site" evidence="11">
    <location>
        <position position="181"/>
    </location>
    <ligand>
        <name>FAD</name>
        <dbReference type="ChEBI" id="CHEBI:57692"/>
    </ligand>
</feature>
<dbReference type="KEGG" id="dap:Dacet_2875"/>
<feature type="binding site" evidence="11">
    <location>
        <begin position="14"/>
        <end position="19"/>
    </location>
    <ligand>
        <name>FAD</name>
        <dbReference type="ChEBI" id="CHEBI:57692"/>
    </ligand>
</feature>
<evidence type="ECO:0000256" key="4">
    <source>
        <dbReference type="ARBA" id="ARBA00020461"/>
    </source>
</evidence>
<dbReference type="PaxDb" id="522772-Dacet_2875"/>
<dbReference type="GO" id="GO:0005829">
    <property type="term" value="C:cytosol"/>
    <property type="evidence" value="ECO:0007669"/>
    <property type="project" value="TreeGrafter"/>
</dbReference>
<evidence type="ECO:0000256" key="3">
    <source>
        <dbReference type="ARBA" id="ARBA00007653"/>
    </source>
</evidence>
<name>D4H6F1_DENA2</name>
<evidence type="ECO:0000256" key="10">
    <source>
        <dbReference type="ARBA" id="ARBA00031800"/>
    </source>
</evidence>
<dbReference type="Gene3D" id="1.10.10.1800">
    <property type="entry name" value="tRNA uridine 5-carboxymethylaminomethyl modification enzyme MnmG/GidA"/>
    <property type="match status" value="1"/>
</dbReference>
<dbReference type="Gene3D" id="3.50.50.60">
    <property type="entry name" value="FAD/NAD(P)-binding domain"/>
    <property type="match status" value="2"/>
</dbReference>
<dbReference type="Proteomes" id="UP000002012">
    <property type="component" value="Chromosome"/>
</dbReference>
<keyword evidence="14" id="KW-1185">Reference proteome</keyword>
<dbReference type="PRINTS" id="PR00411">
    <property type="entry name" value="PNDRDTASEI"/>
</dbReference>
<dbReference type="OrthoDB" id="9815560at2"/>
<keyword evidence="6 11" id="KW-0819">tRNA processing</keyword>
<evidence type="ECO:0000256" key="1">
    <source>
        <dbReference type="ARBA" id="ARBA00001974"/>
    </source>
</evidence>
<dbReference type="GO" id="GO:0002098">
    <property type="term" value="P:tRNA wobble uridine modification"/>
    <property type="evidence" value="ECO:0007669"/>
    <property type="project" value="InterPro"/>
</dbReference>
<dbReference type="InParanoid" id="D4H6F1"/>
<keyword evidence="5 11" id="KW-0285">Flavoprotein</keyword>
<keyword evidence="8 11" id="KW-0520">NAD</keyword>
<evidence type="ECO:0000313" key="14">
    <source>
        <dbReference type="Proteomes" id="UP000002012"/>
    </source>
</evidence>
<dbReference type="FunFam" id="1.10.150.570:FF:000001">
    <property type="entry name" value="tRNA uridine 5-carboxymethylaminomethyl modification enzyme MnmG"/>
    <property type="match status" value="1"/>
</dbReference>
<evidence type="ECO:0000256" key="2">
    <source>
        <dbReference type="ARBA" id="ARBA00003717"/>
    </source>
</evidence>
<dbReference type="InterPro" id="IPR020595">
    <property type="entry name" value="MnmG-rel_CS"/>
</dbReference>
<dbReference type="FunFam" id="3.50.50.60:FF:000002">
    <property type="entry name" value="tRNA uridine 5-carboxymethylaminomethyl modification enzyme MnmG"/>
    <property type="match status" value="1"/>
</dbReference>
<dbReference type="GO" id="GO:0030488">
    <property type="term" value="P:tRNA methylation"/>
    <property type="evidence" value="ECO:0007669"/>
    <property type="project" value="TreeGrafter"/>
</dbReference>
<comment type="subunit">
    <text evidence="9 11">Homodimer. Heterotetramer of two MnmE and two MnmG subunits.</text>
</comment>
<dbReference type="EMBL" id="CP001968">
    <property type="protein sequence ID" value="ADD69625.1"/>
    <property type="molecule type" value="Genomic_DNA"/>
</dbReference>
<comment type="function">
    <text evidence="2 11">NAD-binding protein involved in the addition of a carboxymethylaminomethyl (cmnm) group at the wobble position (U34) of certain tRNAs, forming tRNA-cmnm(5)s(2)U34.</text>
</comment>
<keyword evidence="7 11" id="KW-0274">FAD</keyword>
<dbReference type="PANTHER" id="PTHR11806">
    <property type="entry name" value="GLUCOSE INHIBITED DIVISION PROTEIN A"/>
    <property type="match status" value="1"/>
</dbReference>
<evidence type="ECO:0000259" key="12">
    <source>
        <dbReference type="SMART" id="SM01228"/>
    </source>
</evidence>
<dbReference type="HOGENOM" id="CLU_007831_2_2_0"/>
<dbReference type="RefSeq" id="WP_013012112.1">
    <property type="nucleotide sequence ID" value="NC_013943.1"/>
</dbReference>
<dbReference type="InterPro" id="IPR002218">
    <property type="entry name" value="MnmG-rel"/>
</dbReference>
<evidence type="ECO:0000256" key="9">
    <source>
        <dbReference type="ARBA" id="ARBA00025948"/>
    </source>
</evidence>
<comment type="similarity">
    <text evidence="3 11">Belongs to the MnmG family.</text>
</comment>
<dbReference type="PRINTS" id="PR00368">
    <property type="entry name" value="FADPNR"/>
</dbReference>
<accession>D4H6F1</accession>
<gene>
    <name evidence="11" type="primary">mnmG</name>
    <name evidence="11" type="synonym">gidA</name>
    <name evidence="13" type="ordered locus">Dacet_2875</name>
</gene>
<comment type="cofactor">
    <cofactor evidence="1 11">
        <name>FAD</name>
        <dbReference type="ChEBI" id="CHEBI:57692"/>
    </cofactor>
</comment>
<evidence type="ECO:0000256" key="6">
    <source>
        <dbReference type="ARBA" id="ARBA00022694"/>
    </source>
</evidence>
<feature type="binding site" evidence="11">
    <location>
        <position position="126"/>
    </location>
    <ligand>
        <name>FAD</name>
        <dbReference type="ChEBI" id="CHEBI:57692"/>
    </ligand>
</feature>
<organism evidence="13 14">
    <name type="scientific">Denitrovibrio acetiphilus (strain DSM 12809 / NBRC 114555 / N2460)</name>
    <dbReference type="NCBI Taxonomy" id="522772"/>
    <lineage>
        <taxon>Bacteria</taxon>
        <taxon>Pseudomonadati</taxon>
        <taxon>Deferribacterota</taxon>
        <taxon>Deferribacteres</taxon>
        <taxon>Deferribacterales</taxon>
        <taxon>Geovibrionaceae</taxon>
        <taxon>Denitrovibrio</taxon>
    </lineage>
</organism>
<reference evidence="13 14" key="1">
    <citation type="journal article" date="2010" name="Stand. Genomic Sci.">
        <title>Complete genome sequence of Denitrovibrio acetiphilus type strain (N2460).</title>
        <authorList>
            <person name="Kiss H."/>
            <person name="Lang E."/>
            <person name="Lapidus A."/>
            <person name="Copeland A."/>
            <person name="Nolan M."/>
            <person name="Glavina Del Rio T."/>
            <person name="Chen F."/>
            <person name="Lucas S."/>
            <person name="Tice H."/>
            <person name="Cheng J.F."/>
            <person name="Han C."/>
            <person name="Goodwin L."/>
            <person name="Pitluck S."/>
            <person name="Liolios K."/>
            <person name="Pati A."/>
            <person name="Ivanova N."/>
            <person name="Mavromatis K."/>
            <person name="Chen A."/>
            <person name="Palaniappan K."/>
            <person name="Land M."/>
            <person name="Hauser L."/>
            <person name="Chang Y.J."/>
            <person name="Jeffries C.D."/>
            <person name="Detter J.C."/>
            <person name="Brettin T."/>
            <person name="Spring S."/>
            <person name="Rohde M."/>
            <person name="Goker M."/>
            <person name="Woyke T."/>
            <person name="Bristow J."/>
            <person name="Eisen J.A."/>
            <person name="Markowitz V."/>
            <person name="Hugenholtz P."/>
            <person name="Kyrpides N.C."/>
            <person name="Klenk H.P."/>
        </authorList>
    </citation>
    <scope>NUCLEOTIDE SEQUENCE [LARGE SCALE GENOMIC DNA]</scope>
    <source>
        <strain evidence="14">DSM 12809 / NBRC 114555 / N2460</strain>
    </source>
</reference>
<evidence type="ECO:0000256" key="8">
    <source>
        <dbReference type="ARBA" id="ARBA00023027"/>
    </source>
</evidence>
<feature type="domain" description="tRNA uridine 5-carboxymethylaminomethyl modification enzyme C-terminal subdomain" evidence="12">
    <location>
        <begin position="542"/>
        <end position="613"/>
    </location>
</feature>
<dbReference type="NCBIfam" id="TIGR00136">
    <property type="entry name" value="mnmG_gidA"/>
    <property type="match status" value="1"/>
</dbReference>
<dbReference type="InterPro" id="IPR026904">
    <property type="entry name" value="MnmG_C"/>
</dbReference>
<comment type="subcellular location">
    <subcellularLocation>
        <location evidence="11">Cytoplasm</location>
    </subcellularLocation>
</comment>
<feature type="binding site" evidence="11">
    <location>
        <position position="370"/>
    </location>
    <ligand>
        <name>FAD</name>
        <dbReference type="ChEBI" id="CHEBI:57692"/>
    </ligand>
</feature>
<sequence>MLTYGKTYDVIVVGAGHAGCEAALASARMGADTLLFTISVESLAQMSCNPAIGGLAKGNIVKDIDALGGEMAKNTDETGIQFRVLNMKKGPAVRSSRAQADKELYRQRMLQVIMQQSSLDLKQGMVEGVEAESGEVVGVVSDTGMLYKAKKVILSTGTFLKGLIHIGDSHYSAGRMNEFASINLVTSLHKLGFETERLKTGTPARLDVGTIDFSKLEEQGGDNPPKPFSFETKEILLPQVPCFITYTNENTHNIIRENMHRSPLYGGIIEGIGPRYCPSIEDKVKKFPHKDRHQIFLEPEGLKSREYYANGFSSSLPIDVQIAMYRSVPGLEKVEFVRPAYAIEYDFVQPTALHPTMETKHVKGLYFTGQLNGTSGYEEAAAQGLVAGINAVLAVDGKEPFIVKRDESYIGVMCDDLVNKGVDEPYRMFSSRAEYRLWLREDNAEYRLLEKGYDLGLISKTRYERFQKEKEAFENEFSRLNNFEITPSKDNLEILAEYNIAPRTKTNAKEILRRPELTYADIKKMFGGTDDEKISEQVEIAVKYEGYLNKQKEEIEKFNRTENVKLPDDIRYDDIQGLRREYIEKLNTIRPQTLGQASRIKGMTPAAVSLLHIYITGKK</sequence>
<dbReference type="InterPro" id="IPR004416">
    <property type="entry name" value="MnmG"/>
</dbReference>
<dbReference type="Pfam" id="PF21680">
    <property type="entry name" value="GIDA_C_1st"/>
    <property type="match status" value="1"/>
</dbReference>
<dbReference type="InterPro" id="IPR047001">
    <property type="entry name" value="MnmG_C_subdom"/>
</dbReference>
<proteinExistence type="inferred from homology"/>
<dbReference type="GO" id="GO:0050660">
    <property type="term" value="F:flavin adenine dinucleotide binding"/>
    <property type="evidence" value="ECO:0007669"/>
    <property type="project" value="UniProtKB-UniRule"/>
</dbReference>
<dbReference type="SMART" id="SM01228">
    <property type="entry name" value="GIDA_assoc_3"/>
    <property type="match status" value="1"/>
</dbReference>
<dbReference type="PANTHER" id="PTHR11806:SF0">
    <property type="entry name" value="PROTEIN MTO1 HOMOLOG, MITOCHONDRIAL"/>
    <property type="match status" value="1"/>
</dbReference>
<dbReference type="eggNOG" id="COG0445">
    <property type="taxonomic scope" value="Bacteria"/>
</dbReference>